<feature type="region of interest" description="Disordered" evidence="7">
    <location>
        <begin position="104"/>
        <end position="124"/>
    </location>
</feature>
<comment type="caution">
    <text evidence="6">Lacks conserved residue(s) required for the propagation of feature annotation.</text>
</comment>
<feature type="domain" description="ZAD" evidence="9">
    <location>
        <begin position="1"/>
        <end position="48"/>
    </location>
</feature>
<dbReference type="PROSITE" id="PS51915">
    <property type="entry name" value="ZAD"/>
    <property type="match status" value="1"/>
</dbReference>
<dbReference type="SUPFAM" id="SSF57667">
    <property type="entry name" value="beta-beta-alpha zinc fingers"/>
    <property type="match status" value="1"/>
</dbReference>
<dbReference type="EnsemblMetazoa" id="AMAM014729-RA">
    <property type="protein sequence ID" value="AMAM014729-PA"/>
    <property type="gene ID" value="AMAM014729"/>
</dbReference>
<evidence type="ECO:0000313" key="11">
    <source>
        <dbReference type="Proteomes" id="UP000075901"/>
    </source>
</evidence>
<evidence type="ECO:0000256" key="6">
    <source>
        <dbReference type="PROSITE-ProRule" id="PRU01263"/>
    </source>
</evidence>
<dbReference type="SMART" id="SM00355">
    <property type="entry name" value="ZnF_C2H2"/>
    <property type="match status" value="2"/>
</dbReference>
<dbReference type="Proteomes" id="UP000075901">
    <property type="component" value="Unassembled WGS sequence"/>
</dbReference>
<evidence type="ECO:0000259" key="8">
    <source>
        <dbReference type="PROSITE" id="PS50157"/>
    </source>
</evidence>
<feature type="domain" description="C2H2-type" evidence="8">
    <location>
        <begin position="166"/>
        <end position="193"/>
    </location>
</feature>
<organism evidence="10 11">
    <name type="scientific">Anopheles maculatus</name>
    <dbReference type="NCBI Taxonomy" id="74869"/>
    <lineage>
        <taxon>Eukaryota</taxon>
        <taxon>Metazoa</taxon>
        <taxon>Ecdysozoa</taxon>
        <taxon>Arthropoda</taxon>
        <taxon>Hexapoda</taxon>
        <taxon>Insecta</taxon>
        <taxon>Pterygota</taxon>
        <taxon>Neoptera</taxon>
        <taxon>Endopterygota</taxon>
        <taxon>Diptera</taxon>
        <taxon>Nematocera</taxon>
        <taxon>Culicoidea</taxon>
        <taxon>Culicidae</taxon>
        <taxon>Anophelinae</taxon>
        <taxon>Anopheles</taxon>
        <taxon>Anopheles maculatus group</taxon>
    </lineage>
</organism>
<dbReference type="GO" id="GO:0005634">
    <property type="term" value="C:nucleus"/>
    <property type="evidence" value="ECO:0007669"/>
    <property type="project" value="InterPro"/>
</dbReference>
<dbReference type="InterPro" id="IPR013087">
    <property type="entry name" value="Znf_C2H2_type"/>
</dbReference>
<evidence type="ECO:0008006" key="12">
    <source>
        <dbReference type="Google" id="ProtNLM"/>
    </source>
</evidence>
<protein>
    <recommendedName>
        <fullName evidence="12">C2H2-type domain-containing protein</fullName>
    </recommendedName>
</protein>
<dbReference type="Pfam" id="PF07776">
    <property type="entry name" value="zf-AD"/>
    <property type="match status" value="1"/>
</dbReference>
<evidence type="ECO:0000256" key="3">
    <source>
        <dbReference type="ARBA" id="ARBA00022771"/>
    </source>
</evidence>
<keyword evidence="2" id="KW-0677">Repeat</keyword>
<name>A0A182SWB0_9DIPT</name>
<evidence type="ECO:0000313" key="10">
    <source>
        <dbReference type="EnsemblMetazoa" id="AMAM014729-PA"/>
    </source>
</evidence>
<dbReference type="AlphaFoldDB" id="A0A182SWB0"/>
<evidence type="ECO:0000256" key="1">
    <source>
        <dbReference type="ARBA" id="ARBA00022723"/>
    </source>
</evidence>
<dbReference type="InterPro" id="IPR012934">
    <property type="entry name" value="Znf_AD"/>
</dbReference>
<accession>A0A182SWB0</accession>
<sequence length="235" mass="27249">MINKISPIELKPTDEYPDKLCYTCADKLRIAYEFRLMCDDSHNILLSHRNSTKVPAPLAHPQLEAEEELIRDESLPLANTSNDLIECDGVEEYLEEYLLETEETVSGNEVQSLENHTDISTTENIIEYDAEIDESEEYLNSDTSIDNDTKPPDTVADEDEADVNENKCPICGQILSKLAHLRRHMKLHNRTKTFRCTQCPKSFSRSDNLRVHEKNHSQERRFKCPQCDQRFKRMD</sequence>
<dbReference type="Pfam" id="PF00096">
    <property type="entry name" value="zf-C2H2"/>
    <property type="match status" value="2"/>
</dbReference>
<evidence type="ECO:0000256" key="4">
    <source>
        <dbReference type="ARBA" id="ARBA00022833"/>
    </source>
</evidence>
<dbReference type="PROSITE" id="PS00028">
    <property type="entry name" value="ZINC_FINGER_C2H2_1"/>
    <property type="match status" value="2"/>
</dbReference>
<dbReference type="VEuPathDB" id="VectorBase:AMAM014729"/>
<dbReference type="Gene3D" id="3.30.160.60">
    <property type="entry name" value="Classic Zinc Finger"/>
    <property type="match status" value="2"/>
</dbReference>
<dbReference type="FunFam" id="3.30.160.60:FF:000100">
    <property type="entry name" value="Zinc finger 45-like"/>
    <property type="match status" value="1"/>
</dbReference>
<dbReference type="PROSITE" id="PS50157">
    <property type="entry name" value="ZINC_FINGER_C2H2_2"/>
    <property type="match status" value="2"/>
</dbReference>
<evidence type="ECO:0000256" key="7">
    <source>
        <dbReference type="SAM" id="MobiDB-lite"/>
    </source>
</evidence>
<dbReference type="PANTHER" id="PTHR23235">
    <property type="entry name" value="KRUEPPEL-LIKE TRANSCRIPTION FACTOR"/>
    <property type="match status" value="1"/>
</dbReference>
<dbReference type="GO" id="GO:0008270">
    <property type="term" value="F:zinc ion binding"/>
    <property type="evidence" value="ECO:0007669"/>
    <property type="project" value="UniProtKB-KW"/>
</dbReference>
<proteinExistence type="predicted"/>
<dbReference type="SUPFAM" id="SSF57716">
    <property type="entry name" value="Glucocorticoid receptor-like (DNA-binding domain)"/>
    <property type="match status" value="1"/>
</dbReference>
<reference evidence="10" key="2">
    <citation type="submission" date="2020-05" db="UniProtKB">
        <authorList>
            <consortium name="EnsemblMetazoa"/>
        </authorList>
    </citation>
    <scope>IDENTIFICATION</scope>
    <source>
        <strain evidence="10">maculatus3</strain>
    </source>
</reference>
<reference evidence="11" key="1">
    <citation type="submission" date="2013-09" db="EMBL/GenBank/DDBJ databases">
        <title>The Genome Sequence of Anopheles maculatus species B.</title>
        <authorList>
            <consortium name="The Broad Institute Genomics Platform"/>
            <person name="Neafsey D.E."/>
            <person name="Besansky N."/>
            <person name="Howell P."/>
            <person name="Walton C."/>
            <person name="Young S.K."/>
            <person name="Zeng Q."/>
            <person name="Gargeya S."/>
            <person name="Fitzgerald M."/>
            <person name="Haas B."/>
            <person name="Abouelleil A."/>
            <person name="Allen A.W."/>
            <person name="Alvarado L."/>
            <person name="Arachchi H.M."/>
            <person name="Berlin A.M."/>
            <person name="Chapman S.B."/>
            <person name="Gainer-Dewar J."/>
            <person name="Goldberg J."/>
            <person name="Griggs A."/>
            <person name="Gujja S."/>
            <person name="Hansen M."/>
            <person name="Howarth C."/>
            <person name="Imamovic A."/>
            <person name="Ireland A."/>
            <person name="Larimer J."/>
            <person name="McCowan C."/>
            <person name="Murphy C."/>
            <person name="Pearson M."/>
            <person name="Poon T.W."/>
            <person name="Priest M."/>
            <person name="Roberts A."/>
            <person name="Saif S."/>
            <person name="Shea T."/>
            <person name="Sisk P."/>
            <person name="Sykes S."/>
            <person name="Wortman J."/>
            <person name="Nusbaum C."/>
            <person name="Birren B."/>
        </authorList>
    </citation>
    <scope>NUCLEOTIDE SEQUENCE [LARGE SCALE GENOMIC DNA]</scope>
    <source>
        <strain evidence="11">maculatus3</strain>
    </source>
</reference>
<evidence type="ECO:0000256" key="2">
    <source>
        <dbReference type="ARBA" id="ARBA00022737"/>
    </source>
</evidence>
<evidence type="ECO:0000256" key="5">
    <source>
        <dbReference type="PROSITE-ProRule" id="PRU00042"/>
    </source>
</evidence>
<evidence type="ECO:0000259" key="9">
    <source>
        <dbReference type="PROSITE" id="PS51915"/>
    </source>
</evidence>
<dbReference type="InterPro" id="IPR036236">
    <property type="entry name" value="Znf_C2H2_sf"/>
</dbReference>
<keyword evidence="3 5" id="KW-0863">Zinc-finger</keyword>
<feature type="domain" description="C2H2-type" evidence="8">
    <location>
        <begin position="194"/>
        <end position="221"/>
    </location>
</feature>
<keyword evidence="4" id="KW-0862">Zinc</keyword>
<feature type="region of interest" description="Disordered" evidence="7">
    <location>
        <begin position="140"/>
        <end position="161"/>
    </location>
</feature>
<keyword evidence="1" id="KW-0479">Metal-binding</keyword>
<keyword evidence="11" id="KW-1185">Reference proteome</keyword>
<feature type="compositionally biased region" description="Polar residues" evidence="7">
    <location>
        <begin position="105"/>
        <end position="124"/>
    </location>
</feature>